<reference evidence="1 2" key="1">
    <citation type="journal article" date="2017" name="Syst. Appl. Microbiol.">
        <title>Soybeans inoculated with root zone soils of Canadian native legumes harbour diverse and novel Bradyrhizobium spp. that possess agricultural potential.</title>
        <authorList>
            <person name="Bromfield E.S.P."/>
            <person name="Cloutier S."/>
            <person name="Tambong J.T."/>
            <person name="Tran Thi T.V."/>
        </authorList>
    </citation>
    <scope>NUCLEOTIDE SEQUENCE [LARGE SCALE GENOMIC DNA]</scope>
    <source>
        <strain evidence="1 2">323S2</strain>
    </source>
</reference>
<proteinExistence type="predicted"/>
<gene>
    <name evidence="1" type="ORF">G6321_00045860</name>
</gene>
<evidence type="ECO:0000313" key="2">
    <source>
        <dbReference type="Proteomes" id="UP000564836"/>
    </source>
</evidence>
<sequence>MIAGNEATAGLIGVEPTPRPLRDYFKQVFKDIQLNSGVLAGARCHLEFPVDDQIADGLVGNIFDIFQHSCLPGFFDLARPTLGSGGHQLQHMLTNIVLKPVELLAVPWISVGQRCLKAGGDQRTTN</sequence>
<dbReference type="AlphaFoldDB" id="A0A9X9YPM9"/>
<dbReference type="EMBL" id="CP088280">
    <property type="protein sequence ID" value="UGX92884.1"/>
    <property type="molecule type" value="Genomic_DNA"/>
</dbReference>
<reference evidence="1 2" key="2">
    <citation type="journal article" date="2022" name="Int. J. Syst. Evol. Microbiol.">
        <title>Strains of Bradyrhizobium barranii sp. nov. associated with legumes native to Canada are symbionts of soybeans and belong to different subspecies (subsp. barranii subsp. nov. and subsp. apii subsp. nov.) and symbiovars (sv. glycinearum and sv. septentrionale).</title>
        <authorList>
            <person name="Bromfield E.S.P."/>
            <person name="Cloutier S."/>
            <person name="Wasai-Hara S."/>
            <person name="Minamisawa K."/>
        </authorList>
    </citation>
    <scope>NUCLEOTIDE SEQUENCE [LARGE SCALE GENOMIC DNA]</scope>
    <source>
        <strain evidence="1 2">323S2</strain>
    </source>
</reference>
<name>A0A9X9YPM9_9BRAD</name>
<evidence type="ECO:0000313" key="1">
    <source>
        <dbReference type="EMBL" id="UGX92884.1"/>
    </source>
</evidence>
<dbReference type="Proteomes" id="UP000564836">
    <property type="component" value="Chromosome"/>
</dbReference>
<accession>A0A9X9YPM9</accession>
<protein>
    <submittedName>
        <fullName evidence="1">Uncharacterized protein</fullName>
    </submittedName>
</protein>
<organism evidence="1 2">
    <name type="scientific">Bradyrhizobium barranii subsp. barranii</name>
    <dbReference type="NCBI Taxonomy" id="2823807"/>
    <lineage>
        <taxon>Bacteria</taxon>
        <taxon>Pseudomonadati</taxon>
        <taxon>Pseudomonadota</taxon>
        <taxon>Alphaproteobacteria</taxon>
        <taxon>Hyphomicrobiales</taxon>
        <taxon>Nitrobacteraceae</taxon>
        <taxon>Bradyrhizobium</taxon>
        <taxon>Bradyrhizobium barranii</taxon>
    </lineage>
</organism>